<proteinExistence type="predicted"/>
<sequence>MVIHWGPCSLHRRRPIANIRIRWICAGARSGCRAESAPITQGPGSGKIGQLSGPKPGWVRNRGMRRVSRSASRGHRRIDELVQLALGLGRSECAQEDRFYQDRLKPLIRALLADGHEKSLIEALDRLHTQLPRAFEGLSDLIEAEAMGGETGLLIALPILAWSRYDIPARSLNPEQCHELCALLKDGVVAAGASLVLADFLFGPDQLPAGYCGAYSLTSHLRQRLAEAEPVLAVDAAAMPTSNRYLADPRYLLGLIRARPGDQALFRWHDAAASRDDIDQHWQQVAHRPLSDLLSNCAITLLSPDAYFPALRRTDEHGRSFTLQACAAQMQAQYDLTPDRIHAVIAPCYDNAVLVEYRIGLLRENHPEVLHGSVWGLLEGEDDLSDVATQIRDVLQQMGIKRIDVLRGRFPVADCEDCGAPLFPGADGELTHTQTVDAPLPVSKQLH</sequence>
<evidence type="ECO:0000313" key="3">
    <source>
        <dbReference type="Proteomes" id="UP000297890"/>
    </source>
</evidence>
<organism evidence="2 3">
    <name type="scientific">Candidatus Macondimonas diazotrophica</name>
    <dbReference type="NCBI Taxonomy" id="2305248"/>
    <lineage>
        <taxon>Bacteria</taxon>
        <taxon>Pseudomonadati</taxon>
        <taxon>Pseudomonadota</taxon>
        <taxon>Gammaproteobacteria</taxon>
        <taxon>Chromatiales</taxon>
        <taxon>Ectothiorhodospiraceae</taxon>
        <taxon>Candidatus Macondimonas</taxon>
    </lineage>
</organism>
<dbReference type="AlphaFoldDB" id="A0A4Z0FAP5"/>
<dbReference type="Pfam" id="PF11062">
    <property type="entry name" value="DUF2863"/>
    <property type="match status" value="1"/>
</dbReference>
<evidence type="ECO:0000313" key="2">
    <source>
        <dbReference type="EMBL" id="TFZ83543.1"/>
    </source>
</evidence>
<protein>
    <submittedName>
        <fullName evidence="2">DUF2863 family protein</fullName>
    </submittedName>
</protein>
<keyword evidence="3" id="KW-1185">Reference proteome</keyword>
<dbReference type="OrthoDB" id="5291868at2"/>
<dbReference type="Proteomes" id="UP000297890">
    <property type="component" value="Unassembled WGS sequence"/>
</dbReference>
<accession>A0A4Z0FAP5</accession>
<reference evidence="2 3" key="1">
    <citation type="journal article" date="2019" name="ISME J.">
        <title>Candidatus Macondimonas diazotrophica, a novel gammaproteobacterial genus dominating crude-oil-contaminated coastal sediments.</title>
        <authorList>
            <person name="Karthikeyan S."/>
            <person name="Konstantinidis K."/>
        </authorList>
    </citation>
    <scope>NUCLEOTIDE SEQUENCE [LARGE SCALE GENOMIC DNA]</scope>
    <source>
        <strain evidence="2 3">KTK01</strain>
    </source>
</reference>
<dbReference type="EMBL" id="SRIO01000003">
    <property type="protein sequence ID" value="TFZ83543.1"/>
    <property type="molecule type" value="Genomic_DNA"/>
</dbReference>
<evidence type="ECO:0000256" key="1">
    <source>
        <dbReference type="SAM" id="MobiDB-lite"/>
    </source>
</evidence>
<feature type="region of interest" description="Disordered" evidence="1">
    <location>
        <begin position="35"/>
        <end position="55"/>
    </location>
</feature>
<dbReference type="InterPro" id="IPR021292">
    <property type="entry name" value="DUF2863"/>
</dbReference>
<comment type="caution">
    <text evidence="2">The sequence shown here is derived from an EMBL/GenBank/DDBJ whole genome shotgun (WGS) entry which is preliminary data.</text>
</comment>
<name>A0A4Z0FAP5_9GAMM</name>
<gene>
    <name evidence="2" type="ORF">E4680_03325</name>
</gene>